<protein>
    <submittedName>
        <fullName evidence="2">Uncharacterized protein</fullName>
    </submittedName>
</protein>
<organism evidence="2 3">
    <name type="scientific">Phaeodactylum tricornutum (strain CCAP 1055/1)</name>
    <dbReference type="NCBI Taxonomy" id="556484"/>
    <lineage>
        <taxon>Eukaryota</taxon>
        <taxon>Sar</taxon>
        <taxon>Stramenopiles</taxon>
        <taxon>Ochrophyta</taxon>
        <taxon>Bacillariophyta</taxon>
        <taxon>Bacillariophyceae</taxon>
        <taxon>Bacillariophycidae</taxon>
        <taxon>Naviculales</taxon>
        <taxon>Phaeodactylaceae</taxon>
        <taxon>Phaeodactylum</taxon>
    </lineage>
</organism>
<keyword evidence="3" id="KW-1185">Reference proteome</keyword>
<feature type="chain" id="PRO_5002853088" evidence="1">
    <location>
        <begin position="25"/>
        <end position="272"/>
    </location>
</feature>
<dbReference type="Proteomes" id="UP000000759">
    <property type="component" value="Chromosome 19"/>
</dbReference>
<dbReference type="EMBL" id="CM000621">
    <property type="protein sequence ID" value="EEC45107.1"/>
    <property type="molecule type" value="Genomic_DNA"/>
</dbReference>
<accession>B7G8U5</accession>
<dbReference type="RefSeq" id="XP_002183407.1">
    <property type="nucleotide sequence ID" value="XM_002183371.1"/>
</dbReference>
<sequence>MSLSMWLSIKTAMLLVLLVEWVQAWNAAMDPYVPRKQSCLAAQDFGDTNRPYAPLEALLPAVEFRLLLNKAVEIANATPLAEFANNSQSMENSKSESRSHIINELRKIFEEPGKTIGNRRPLQLAVKDKDSTRTSSSTGLRQLKLSGGAVRTACNSYTSNLRFGESYVLTANKSDRKRMIREDRLPGIKQVIVADLDLRDLYRNLVQTKIEDIQAEVFQEDPDFFEVRSLLTEANQAFNRWFELVRVQDILEAERLLAPLFLQTHGQIPHSS</sequence>
<reference evidence="3" key="2">
    <citation type="submission" date="2008-08" db="EMBL/GenBank/DDBJ databases">
        <authorList>
            <consortium name="Diatom Consortium"/>
            <person name="Grigoriev I."/>
            <person name="Grimwood J."/>
            <person name="Kuo A."/>
            <person name="Otillar R.P."/>
            <person name="Salamov A."/>
            <person name="Detter J.C."/>
            <person name="Lindquist E."/>
            <person name="Shapiro H."/>
            <person name="Lucas S."/>
            <person name="Glavina del Rio T."/>
            <person name="Pitluck S."/>
            <person name="Rokhsar D."/>
            <person name="Bowler C."/>
        </authorList>
    </citation>
    <scope>GENOME REANNOTATION</scope>
    <source>
        <strain evidence="3">CCAP 1055/1</strain>
    </source>
</reference>
<evidence type="ECO:0000313" key="3">
    <source>
        <dbReference type="Proteomes" id="UP000000759"/>
    </source>
</evidence>
<feature type="signal peptide" evidence="1">
    <location>
        <begin position="1"/>
        <end position="24"/>
    </location>
</feature>
<proteinExistence type="predicted"/>
<gene>
    <name evidence="2" type="ORF">PHATRDRAFT_39504</name>
</gene>
<dbReference type="OrthoDB" id="44223at2759"/>
<dbReference type="AlphaFoldDB" id="B7G8U5"/>
<dbReference type="GeneID" id="7195181"/>
<dbReference type="InParanoid" id="B7G8U5"/>
<dbReference type="KEGG" id="pti:PHATRDRAFT_39504"/>
<name>B7G8U5_PHATC</name>
<dbReference type="HOGENOM" id="CLU_1024729_0_0_1"/>
<evidence type="ECO:0000256" key="1">
    <source>
        <dbReference type="SAM" id="SignalP"/>
    </source>
</evidence>
<reference evidence="2 3" key="1">
    <citation type="journal article" date="2008" name="Nature">
        <title>The Phaeodactylum genome reveals the evolutionary history of diatom genomes.</title>
        <authorList>
            <person name="Bowler C."/>
            <person name="Allen A.E."/>
            <person name="Badger J.H."/>
            <person name="Grimwood J."/>
            <person name="Jabbari K."/>
            <person name="Kuo A."/>
            <person name="Maheswari U."/>
            <person name="Martens C."/>
            <person name="Maumus F."/>
            <person name="Otillar R.P."/>
            <person name="Rayko E."/>
            <person name="Salamov A."/>
            <person name="Vandepoele K."/>
            <person name="Beszteri B."/>
            <person name="Gruber A."/>
            <person name="Heijde M."/>
            <person name="Katinka M."/>
            <person name="Mock T."/>
            <person name="Valentin K."/>
            <person name="Verret F."/>
            <person name="Berges J.A."/>
            <person name="Brownlee C."/>
            <person name="Cadoret J.P."/>
            <person name="Chiovitti A."/>
            <person name="Choi C.J."/>
            <person name="Coesel S."/>
            <person name="De Martino A."/>
            <person name="Detter J.C."/>
            <person name="Durkin C."/>
            <person name="Falciatore A."/>
            <person name="Fournet J."/>
            <person name="Haruta M."/>
            <person name="Huysman M.J."/>
            <person name="Jenkins B.D."/>
            <person name="Jiroutova K."/>
            <person name="Jorgensen R.E."/>
            <person name="Joubert Y."/>
            <person name="Kaplan A."/>
            <person name="Kroger N."/>
            <person name="Kroth P.G."/>
            <person name="La Roche J."/>
            <person name="Lindquist E."/>
            <person name="Lommer M."/>
            <person name="Martin-Jezequel V."/>
            <person name="Lopez P.J."/>
            <person name="Lucas S."/>
            <person name="Mangogna M."/>
            <person name="McGinnis K."/>
            <person name="Medlin L.K."/>
            <person name="Montsant A."/>
            <person name="Oudot-Le Secq M.P."/>
            <person name="Napoli C."/>
            <person name="Obornik M."/>
            <person name="Parker M.S."/>
            <person name="Petit J.L."/>
            <person name="Porcel B.M."/>
            <person name="Poulsen N."/>
            <person name="Robison M."/>
            <person name="Rychlewski L."/>
            <person name="Rynearson T.A."/>
            <person name="Schmutz J."/>
            <person name="Shapiro H."/>
            <person name="Siaut M."/>
            <person name="Stanley M."/>
            <person name="Sussman M.R."/>
            <person name="Taylor A.R."/>
            <person name="Vardi A."/>
            <person name="von Dassow P."/>
            <person name="Vyverman W."/>
            <person name="Willis A."/>
            <person name="Wyrwicz L.S."/>
            <person name="Rokhsar D.S."/>
            <person name="Weissenbach J."/>
            <person name="Armbrust E.V."/>
            <person name="Green B.R."/>
            <person name="Van de Peer Y."/>
            <person name="Grigoriev I.V."/>
        </authorList>
    </citation>
    <scope>NUCLEOTIDE SEQUENCE [LARGE SCALE GENOMIC DNA]</scope>
    <source>
        <strain evidence="2 3">CCAP 1055/1</strain>
    </source>
</reference>
<evidence type="ECO:0000313" key="2">
    <source>
        <dbReference type="EMBL" id="EEC45107.1"/>
    </source>
</evidence>
<dbReference type="PaxDb" id="2850-Phatr39504"/>
<keyword evidence="1" id="KW-0732">Signal</keyword>